<dbReference type="AlphaFoldDB" id="A0A8D9BKC6"/>
<sequence>MPVTRKKSFKQILIGDEFQKLNSQKAFDLIKLGVSEMLGTAILLGLGCMGTKDTTGGSVFHLNVVFSFSMAVATSVMIFGHVSGSHINPALSLVAVVMGKISLQKFLVYTVFQCIGAVLGYSITRSLFPAAYLDDKFCCTFPNPNVELSQAFTAELILTAIIGMVLSAAYDQRCLDKHDSFPLKFGFAVVALAVPGAQFAGCSVNPARSFGPALITGHWEHHWVYWLAPLSGAFIGSFIYRVLFYDNPESHEVDPSSYDVTETVKLQVVSGNANETSH</sequence>
<evidence type="ECO:0000256" key="6">
    <source>
        <dbReference type="SAM" id="Phobius"/>
    </source>
</evidence>
<dbReference type="SUPFAM" id="SSF81338">
    <property type="entry name" value="Aquaporin-like"/>
    <property type="match status" value="1"/>
</dbReference>
<dbReference type="EMBL" id="HBUF01630033">
    <property type="protein sequence ID" value="CAG6783006.1"/>
    <property type="molecule type" value="Transcribed_RNA"/>
</dbReference>
<dbReference type="PRINTS" id="PR00783">
    <property type="entry name" value="MINTRINSICP"/>
</dbReference>
<evidence type="ECO:0000256" key="5">
    <source>
        <dbReference type="RuleBase" id="RU000477"/>
    </source>
</evidence>
<protein>
    <submittedName>
        <fullName evidence="7">Aquaporin</fullName>
    </submittedName>
</protein>
<feature type="transmembrane region" description="Helical" evidence="6">
    <location>
        <begin position="148"/>
        <end position="169"/>
    </location>
</feature>
<feature type="transmembrane region" description="Helical" evidence="6">
    <location>
        <begin position="181"/>
        <end position="200"/>
    </location>
</feature>
<name>A0A8D9BKC6_9HEMI</name>
<evidence type="ECO:0000256" key="3">
    <source>
        <dbReference type="ARBA" id="ARBA00022989"/>
    </source>
</evidence>
<dbReference type="InterPro" id="IPR034294">
    <property type="entry name" value="Aquaporin_transptr"/>
</dbReference>
<evidence type="ECO:0000313" key="7">
    <source>
        <dbReference type="EMBL" id="CAG6783006.1"/>
    </source>
</evidence>
<dbReference type="Gene3D" id="1.20.1080.10">
    <property type="entry name" value="Glycerol uptake facilitator protein"/>
    <property type="match status" value="1"/>
</dbReference>
<organism evidence="7">
    <name type="scientific">Cacopsylla melanoneura</name>
    <dbReference type="NCBI Taxonomy" id="428564"/>
    <lineage>
        <taxon>Eukaryota</taxon>
        <taxon>Metazoa</taxon>
        <taxon>Ecdysozoa</taxon>
        <taxon>Arthropoda</taxon>
        <taxon>Hexapoda</taxon>
        <taxon>Insecta</taxon>
        <taxon>Pterygota</taxon>
        <taxon>Neoptera</taxon>
        <taxon>Paraneoptera</taxon>
        <taxon>Hemiptera</taxon>
        <taxon>Sternorrhyncha</taxon>
        <taxon>Psylloidea</taxon>
        <taxon>Psyllidae</taxon>
        <taxon>Psyllinae</taxon>
        <taxon>Cacopsylla</taxon>
    </lineage>
</organism>
<evidence type="ECO:0000256" key="4">
    <source>
        <dbReference type="ARBA" id="ARBA00023136"/>
    </source>
</evidence>
<comment type="subcellular location">
    <subcellularLocation>
        <location evidence="1">Membrane</location>
        <topology evidence="1">Multi-pass membrane protein</topology>
    </subcellularLocation>
</comment>
<keyword evidence="4 6" id="KW-0472">Membrane</keyword>
<keyword evidence="2 5" id="KW-0812">Transmembrane</keyword>
<keyword evidence="5" id="KW-0813">Transport</keyword>
<dbReference type="GO" id="GO:0015267">
    <property type="term" value="F:channel activity"/>
    <property type="evidence" value="ECO:0007669"/>
    <property type="project" value="InterPro"/>
</dbReference>
<reference evidence="7" key="1">
    <citation type="submission" date="2021-05" db="EMBL/GenBank/DDBJ databases">
        <authorList>
            <person name="Alioto T."/>
            <person name="Alioto T."/>
            <person name="Gomez Garrido J."/>
        </authorList>
    </citation>
    <scope>NUCLEOTIDE SEQUENCE</scope>
</reference>
<evidence type="ECO:0000256" key="1">
    <source>
        <dbReference type="ARBA" id="ARBA00004141"/>
    </source>
</evidence>
<dbReference type="Pfam" id="PF00230">
    <property type="entry name" value="MIP"/>
    <property type="match status" value="1"/>
</dbReference>
<proteinExistence type="inferred from homology"/>
<feature type="transmembrane region" description="Helical" evidence="6">
    <location>
        <begin position="59"/>
        <end position="79"/>
    </location>
</feature>
<feature type="transmembrane region" description="Helical" evidence="6">
    <location>
        <begin position="29"/>
        <end position="47"/>
    </location>
</feature>
<keyword evidence="3 6" id="KW-1133">Transmembrane helix</keyword>
<dbReference type="PANTHER" id="PTHR19139:SF270">
    <property type="entry name" value="ENTOMOGLYCEROPORIN 1-RELATED"/>
    <property type="match status" value="1"/>
</dbReference>
<dbReference type="PANTHER" id="PTHR19139">
    <property type="entry name" value="AQUAPORIN TRANSPORTER"/>
    <property type="match status" value="1"/>
</dbReference>
<feature type="transmembrane region" description="Helical" evidence="6">
    <location>
        <begin position="223"/>
        <end position="243"/>
    </location>
</feature>
<dbReference type="GO" id="GO:0005886">
    <property type="term" value="C:plasma membrane"/>
    <property type="evidence" value="ECO:0007669"/>
    <property type="project" value="TreeGrafter"/>
</dbReference>
<comment type="similarity">
    <text evidence="5">Belongs to the MIP/aquaporin (TC 1.A.8) family.</text>
</comment>
<dbReference type="InterPro" id="IPR000425">
    <property type="entry name" value="MIP"/>
</dbReference>
<dbReference type="InterPro" id="IPR023271">
    <property type="entry name" value="Aquaporin-like"/>
</dbReference>
<feature type="transmembrane region" description="Helical" evidence="6">
    <location>
        <begin position="106"/>
        <end position="128"/>
    </location>
</feature>
<accession>A0A8D9BKC6</accession>
<evidence type="ECO:0000256" key="2">
    <source>
        <dbReference type="ARBA" id="ARBA00022692"/>
    </source>
</evidence>